<dbReference type="AlphaFoldDB" id="A0A9J6D891"/>
<dbReference type="SUPFAM" id="SSF53098">
    <property type="entry name" value="Ribonuclease H-like"/>
    <property type="match status" value="1"/>
</dbReference>
<dbReference type="Proteomes" id="UP000821866">
    <property type="component" value="Chromosome 8"/>
</dbReference>
<feature type="domain" description="Piwi" evidence="1">
    <location>
        <begin position="1"/>
        <end position="97"/>
    </location>
</feature>
<dbReference type="GO" id="GO:0003676">
    <property type="term" value="F:nucleic acid binding"/>
    <property type="evidence" value="ECO:0007669"/>
    <property type="project" value="InterPro"/>
</dbReference>
<reference evidence="2" key="1">
    <citation type="journal article" date="2020" name="Cell">
        <title>Large-Scale Comparative Analyses of Tick Genomes Elucidate Their Genetic Diversity and Vector Capacities.</title>
        <authorList>
            <consortium name="Tick Genome and Microbiome Consortium (TIGMIC)"/>
            <person name="Jia N."/>
            <person name="Wang J."/>
            <person name="Shi W."/>
            <person name="Du L."/>
            <person name="Sun Y."/>
            <person name="Zhan W."/>
            <person name="Jiang J.F."/>
            <person name="Wang Q."/>
            <person name="Zhang B."/>
            <person name="Ji P."/>
            <person name="Bell-Sakyi L."/>
            <person name="Cui X.M."/>
            <person name="Yuan T.T."/>
            <person name="Jiang B.G."/>
            <person name="Yang W.F."/>
            <person name="Lam T.T."/>
            <person name="Chang Q.C."/>
            <person name="Ding S.J."/>
            <person name="Wang X.J."/>
            <person name="Zhu J.G."/>
            <person name="Ruan X.D."/>
            <person name="Zhao L."/>
            <person name="Wei J.T."/>
            <person name="Ye R.Z."/>
            <person name="Que T.C."/>
            <person name="Du C.H."/>
            <person name="Zhou Y.H."/>
            <person name="Cheng J.X."/>
            <person name="Dai P.F."/>
            <person name="Guo W.B."/>
            <person name="Han X.H."/>
            <person name="Huang E.J."/>
            <person name="Li L.F."/>
            <person name="Wei W."/>
            <person name="Gao Y.C."/>
            <person name="Liu J.Z."/>
            <person name="Shao H.Z."/>
            <person name="Wang X."/>
            <person name="Wang C.C."/>
            <person name="Yang T.C."/>
            <person name="Huo Q.B."/>
            <person name="Li W."/>
            <person name="Chen H.Y."/>
            <person name="Chen S.E."/>
            <person name="Zhou L.G."/>
            <person name="Ni X.B."/>
            <person name="Tian J.H."/>
            <person name="Sheng Y."/>
            <person name="Liu T."/>
            <person name="Pan Y.S."/>
            <person name="Xia L.Y."/>
            <person name="Li J."/>
            <person name="Zhao F."/>
            <person name="Cao W.C."/>
        </authorList>
    </citation>
    <scope>NUCLEOTIDE SEQUENCE</scope>
    <source>
        <strain evidence="2">Rmic-2018</strain>
    </source>
</reference>
<organism evidence="2 3">
    <name type="scientific">Rhipicephalus microplus</name>
    <name type="common">Cattle tick</name>
    <name type="synonym">Boophilus microplus</name>
    <dbReference type="NCBI Taxonomy" id="6941"/>
    <lineage>
        <taxon>Eukaryota</taxon>
        <taxon>Metazoa</taxon>
        <taxon>Ecdysozoa</taxon>
        <taxon>Arthropoda</taxon>
        <taxon>Chelicerata</taxon>
        <taxon>Arachnida</taxon>
        <taxon>Acari</taxon>
        <taxon>Parasitiformes</taxon>
        <taxon>Ixodida</taxon>
        <taxon>Ixodoidea</taxon>
        <taxon>Ixodidae</taxon>
        <taxon>Rhipicephalinae</taxon>
        <taxon>Rhipicephalus</taxon>
        <taxon>Boophilus</taxon>
    </lineage>
</organism>
<dbReference type="EMBL" id="JABSTU010000010">
    <property type="protein sequence ID" value="KAH8018445.1"/>
    <property type="molecule type" value="Genomic_DNA"/>
</dbReference>
<accession>A0A9J6D891</accession>
<evidence type="ECO:0000313" key="3">
    <source>
        <dbReference type="Proteomes" id="UP000821866"/>
    </source>
</evidence>
<comment type="caution">
    <text evidence="2">The sequence shown here is derived from an EMBL/GenBank/DDBJ whole genome shotgun (WGS) entry which is preliminary data.</text>
</comment>
<dbReference type="PROSITE" id="PS50822">
    <property type="entry name" value="PIWI"/>
    <property type="match status" value="1"/>
</dbReference>
<dbReference type="VEuPathDB" id="VectorBase:LOC119181117"/>
<protein>
    <recommendedName>
        <fullName evidence="1">Piwi domain-containing protein</fullName>
    </recommendedName>
</protein>
<keyword evidence="3" id="KW-1185">Reference proteome</keyword>
<gene>
    <name evidence="2" type="ORF">HPB51_006345</name>
</gene>
<proteinExistence type="predicted"/>
<dbReference type="Gene3D" id="3.30.420.10">
    <property type="entry name" value="Ribonuclease H-like superfamily/Ribonuclease H"/>
    <property type="match status" value="1"/>
</dbReference>
<evidence type="ECO:0000313" key="2">
    <source>
        <dbReference type="EMBL" id="KAH8018445.1"/>
    </source>
</evidence>
<dbReference type="PANTHER" id="PTHR22891">
    <property type="entry name" value="EUKARYOTIC TRANSLATION INITIATION FACTOR 2C"/>
    <property type="match status" value="1"/>
</dbReference>
<name>A0A9J6D891_RHIMP</name>
<dbReference type="InterPro" id="IPR003165">
    <property type="entry name" value="Piwi"/>
</dbReference>
<evidence type="ECO:0000259" key="1">
    <source>
        <dbReference type="PROSITE" id="PS50822"/>
    </source>
</evidence>
<dbReference type="Pfam" id="PF02171">
    <property type="entry name" value="Piwi"/>
    <property type="match status" value="1"/>
</dbReference>
<reference evidence="2" key="2">
    <citation type="submission" date="2021-09" db="EMBL/GenBank/DDBJ databases">
        <authorList>
            <person name="Jia N."/>
            <person name="Wang J."/>
            <person name="Shi W."/>
            <person name="Du L."/>
            <person name="Sun Y."/>
            <person name="Zhan W."/>
            <person name="Jiang J."/>
            <person name="Wang Q."/>
            <person name="Zhang B."/>
            <person name="Ji P."/>
            <person name="Sakyi L.B."/>
            <person name="Cui X."/>
            <person name="Yuan T."/>
            <person name="Jiang B."/>
            <person name="Yang W."/>
            <person name="Lam T.T.-Y."/>
            <person name="Chang Q."/>
            <person name="Ding S."/>
            <person name="Wang X."/>
            <person name="Zhu J."/>
            <person name="Ruan X."/>
            <person name="Zhao L."/>
            <person name="Wei J."/>
            <person name="Que T."/>
            <person name="Du C."/>
            <person name="Cheng J."/>
            <person name="Dai P."/>
            <person name="Han X."/>
            <person name="Huang E."/>
            <person name="Gao Y."/>
            <person name="Liu J."/>
            <person name="Shao H."/>
            <person name="Ye R."/>
            <person name="Li L."/>
            <person name="Wei W."/>
            <person name="Wang X."/>
            <person name="Wang C."/>
            <person name="Huo Q."/>
            <person name="Li W."/>
            <person name="Guo W."/>
            <person name="Chen H."/>
            <person name="Chen S."/>
            <person name="Zhou L."/>
            <person name="Zhou L."/>
            <person name="Ni X."/>
            <person name="Tian J."/>
            <person name="Zhou Y."/>
            <person name="Sheng Y."/>
            <person name="Liu T."/>
            <person name="Pan Y."/>
            <person name="Xia L."/>
            <person name="Li J."/>
            <person name="Zhao F."/>
            <person name="Cao W."/>
        </authorList>
    </citation>
    <scope>NUCLEOTIDE SEQUENCE</scope>
    <source>
        <strain evidence="2">Rmic-2018</strain>
        <tissue evidence="2">Larvae</tissue>
    </source>
</reference>
<dbReference type="InterPro" id="IPR012337">
    <property type="entry name" value="RNaseH-like_sf"/>
</dbReference>
<sequence>MPNGTFSNPLPGTVIDSEVTRPMSYDFFLVSQSGRLGTVSSTLCNILYDMTGLKLDHMQRVAYKLTHLYFNWPGTIRVPAPCHYAHMLAFLASQSLHDEHIERLNDTLFYL</sequence>
<dbReference type="InterPro" id="IPR036397">
    <property type="entry name" value="RNaseH_sf"/>
</dbReference>